<reference evidence="6 7" key="1">
    <citation type="submission" date="2022-06" db="EMBL/GenBank/DDBJ databases">
        <authorList>
            <person name="Xuan X."/>
        </authorList>
    </citation>
    <scope>NUCLEOTIDE SEQUENCE [LARGE SCALE GENOMIC DNA]</scope>
    <source>
        <strain evidence="6 7">2V75</strain>
    </source>
</reference>
<keyword evidence="2" id="KW-0255">Endonuclease</keyword>
<protein>
    <submittedName>
        <fullName evidence="6">Thermonuclease family protein</fullName>
    </submittedName>
</protein>
<keyword evidence="4" id="KW-0732">Signal</keyword>
<sequence>MQPKIRLLFLLILIGQTTFSCEAFTSAKDTIQGKVVGIADGDTFTMLLDNKTTVKVRLASIDCPERRQPYSAVATKFTSDAIFSRKVTVVVDSKDRYGRSLGWVYYDGKNLNEELLNAGLAWHFRRYSKDEKLQALEDQARANKVGLWQDKNPVPPWDWRRGVRD</sequence>
<keyword evidence="1" id="KW-0540">Nuclease</keyword>
<dbReference type="PROSITE" id="PS01284">
    <property type="entry name" value="TNASE_2"/>
    <property type="match status" value="1"/>
</dbReference>
<evidence type="ECO:0000259" key="5">
    <source>
        <dbReference type="PROSITE" id="PS50830"/>
    </source>
</evidence>
<evidence type="ECO:0000313" key="7">
    <source>
        <dbReference type="Proteomes" id="UP001206312"/>
    </source>
</evidence>
<name>A0ABT1B0Y7_9FLAO</name>
<dbReference type="Proteomes" id="UP001206312">
    <property type="component" value="Unassembled WGS sequence"/>
</dbReference>
<dbReference type="Pfam" id="PF00565">
    <property type="entry name" value="SNase"/>
    <property type="match status" value="1"/>
</dbReference>
<feature type="chain" id="PRO_5045132126" evidence="4">
    <location>
        <begin position="23"/>
        <end position="165"/>
    </location>
</feature>
<dbReference type="SUPFAM" id="SSF50199">
    <property type="entry name" value="Staphylococcal nuclease"/>
    <property type="match status" value="1"/>
</dbReference>
<gene>
    <name evidence="6" type="ORF">NG653_11745</name>
</gene>
<dbReference type="PANTHER" id="PTHR12302">
    <property type="entry name" value="EBNA2 BINDING PROTEIN P100"/>
    <property type="match status" value="1"/>
</dbReference>
<evidence type="ECO:0000256" key="3">
    <source>
        <dbReference type="ARBA" id="ARBA00022801"/>
    </source>
</evidence>
<dbReference type="RefSeq" id="WP_252741905.1">
    <property type="nucleotide sequence ID" value="NZ_JAMXIB010000010.1"/>
</dbReference>
<dbReference type="PANTHER" id="PTHR12302:SF3">
    <property type="entry name" value="SERINE_THREONINE-PROTEIN KINASE 31"/>
    <property type="match status" value="1"/>
</dbReference>
<proteinExistence type="predicted"/>
<dbReference type="SMART" id="SM00318">
    <property type="entry name" value="SNc"/>
    <property type="match status" value="1"/>
</dbReference>
<evidence type="ECO:0000256" key="1">
    <source>
        <dbReference type="ARBA" id="ARBA00022722"/>
    </source>
</evidence>
<comment type="caution">
    <text evidence="6">The sequence shown here is derived from an EMBL/GenBank/DDBJ whole genome shotgun (WGS) entry which is preliminary data.</text>
</comment>
<dbReference type="CDD" id="cd00175">
    <property type="entry name" value="SNc"/>
    <property type="match status" value="1"/>
</dbReference>
<feature type="domain" description="TNase-like" evidence="5">
    <location>
        <begin position="29"/>
        <end position="150"/>
    </location>
</feature>
<evidence type="ECO:0000256" key="2">
    <source>
        <dbReference type="ARBA" id="ARBA00022759"/>
    </source>
</evidence>
<dbReference type="PROSITE" id="PS51257">
    <property type="entry name" value="PROKAR_LIPOPROTEIN"/>
    <property type="match status" value="1"/>
</dbReference>
<evidence type="ECO:0000313" key="6">
    <source>
        <dbReference type="EMBL" id="MCO5725532.1"/>
    </source>
</evidence>
<evidence type="ECO:0000256" key="4">
    <source>
        <dbReference type="SAM" id="SignalP"/>
    </source>
</evidence>
<dbReference type="InterPro" id="IPR016071">
    <property type="entry name" value="Staphylococal_nuclease_OB-fold"/>
</dbReference>
<dbReference type="Gene3D" id="2.40.50.90">
    <property type="match status" value="1"/>
</dbReference>
<dbReference type="EMBL" id="JAMXIB010000010">
    <property type="protein sequence ID" value="MCO5725532.1"/>
    <property type="molecule type" value="Genomic_DNA"/>
</dbReference>
<dbReference type="InterPro" id="IPR035437">
    <property type="entry name" value="SNase_OB-fold_sf"/>
</dbReference>
<organism evidence="6 7">
    <name type="scientific">Robiginitalea marina</name>
    <dbReference type="NCBI Taxonomy" id="2954105"/>
    <lineage>
        <taxon>Bacteria</taxon>
        <taxon>Pseudomonadati</taxon>
        <taxon>Bacteroidota</taxon>
        <taxon>Flavobacteriia</taxon>
        <taxon>Flavobacteriales</taxon>
        <taxon>Flavobacteriaceae</taxon>
        <taxon>Robiginitalea</taxon>
    </lineage>
</organism>
<dbReference type="InterPro" id="IPR002071">
    <property type="entry name" value="Thermonucl_AS"/>
</dbReference>
<dbReference type="PROSITE" id="PS50830">
    <property type="entry name" value="TNASE_3"/>
    <property type="match status" value="1"/>
</dbReference>
<accession>A0ABT1B0Y7</accession>
<feature type="signal peptide" evidence="4">
    <location>
        <begin position="1"/>
        <end position="22"/>
    </location>
</feature>
<keyword evidence="7" id="KW-1185">Reference proteome</keyword>
<keyword evidence="3" id="KW-0378">Hydrolase</keyword>